<dbReference type="InterPro" id="IPR050553">
    <property type="entry name" value="Thioredoxin_ResA/DsbE_sf"/>
</dbReference>
<reference evidence="2 3" key="1">
    <citation type="submission" date="2019-12" db="EMBL/GenBank/DDBJ databases">
        <title>Shewanella insulae sp. nov., isolated from a tidal flat.</title>
        <authorList>
            <person name="Yoon J.-H."/>
        </authorList>
    </citation>
    <scope>NUCLEOTIDE SEQUENCE [LARGE SCALE GENOMIC DNA]</scope>
    <source>
        <strain evidence="2 3">JBTF-M18</strain>
    </source>
</reference>
<accession>A0A6L7HSM7</accession>
<dbReference type="Proteomes" id="UP000474778">
    <property type="component" value="Unassembled WGS sequence"/>
</dbReference>
<name>A0A6L7HSM7_9GAMM</name>
<dbReference type="Pfam" id="PF08534">
    <property type="entry name" value="Redoxin"/>
    <property type="match status" value="1"/>
</dbReference>
<dbReference type="Gene3D" id="3.40.30.10">
    <property type="entry name" value="Glutaredoxin"/>
    <property type="match status" value="1"/>
</dbReference>
<dbReference type="InterPro" id="IPR013766">
    <property type="entry name" value="Thioredoxin_domain"/>
</dbReference>
<dbReference type="PROSITE" id="PS51352">
    <property type="entry name" value="THIOREDOXIN_2"/>
    <property type="match status" value="1"/>
</dbReference>
<gene>
    <name evidence="2" type="ORF">GNT65_01080</name>
</gene>
<dbReference type="InterPro" id="IPR013740">
    <property type="entry name" value="Redoxin"/>
</dbReference>
<evidence type="ECO:0000313" key="3">
    <source>
        <dbReference type="Proteomes" id="UP000474778"/>
    </source>
</evidence>
<comment type="caution">
    <text evidence="2">The sequence shown here is derived from an EMBL/GenBank/DDBJ whole genome shotgun (WGS) entry which is preliminary data.</text>
</comment>
<dbReference type="AlphaFoldDB" id="A0A6L7HSM7"/>
<dbReference type="RefSeq" id="WP_160793289.1">
    <property type="nucleotide sequence ID" value="NZ_WRPA01000001.1"/>
</dbReference>
<sequence>MSRGQNMQGVRPLVEGGVRSRMMAKLLWLSMAMLFCLSMVLPSHAAPRLDLSAKNKNGELVSLASYKGKVVYVDFWASWCAPCRDSFPWMELMHQRYGDKGLAIVAINLDEKSELAGPFLADFNTSFDILYDPKGEVATHFNLQGMPSSYLFDAEGNLVSEHLGFFKSKQVAVEQEIQLLLKKRAADGN</sequence>
<dbReference type="InterPro" id="IPR036249">
    <property type="entry name" value="Thioredoxin-like_sf"/>
</dbReference>
<feature type="domain" description="Thioredoxin" evidence="1">
    <location>
        <begin position="40"/>
        <end position="182"/>
    </location>
</feature>
<keyword evidence="3" id="KW-1185">Reference proteome</keyword>
<evidence type="ECO:0000313" key="2">
    <source>
        <dbReference type="EMBL" id="MXR67279.1"/>
    </source>
</evidence>
<organism evidence="2 3">
    <name type="scientific">Shewanella insulae</name>
    <dbReference type="NCBI Taxonomy" id="2681496"/>
    <lineage>
        <taxon>Bacteria</taxon>
        <taxon>Pseudomonadati</taxon>
        <taxon>Pseudomonadota</taxon>
        <taxon>Gammaproteobacteria</taxon>
        <taxon>Alteromonadales</taxon>
        <taxon>Shewanellaceae</taxon>
        <taxon>Shewanella</taxon>
    </lineage>
</organism>
<proteinExistence type="predicted"/>
<protein>
    <submittedName>
        <fullName evidence="2">Redoxin domain-containing protein</fullName>
    </submittedName>
</protein>
<dbReference type="EMBL" id="WRPA01000001">
    <property type="protein sequence ID" value="MXR67279.1"/>
    <property type="molecule type" value="Genomic_DNA"/>
</dbReference>
<dbReference type="CDD" id="cd02966">
    <property type="entry name" value="TlpA_like_family"/>
    <property type="match status" value="1"/>
</dbReference>
<dbReference type="PANTHER" id="PTHR42852:SF18">
    <property type="entry name" value="CHROMOSOME UNDETERMINED SCAFFOLD_47, WHOLE GENOME SHOTGUN SEQUENCE"/>
    <property type="match status" value="1"/>
</dbReference>
<dbReference type="PANTHER" id="PTHR42852">
    <property type="entry name" value="THIOL:DISULFIDE INTERCHANGE PROTEIN DSBE"/>
    <property type="match status" value="1"/>
</dbReference>
<evidence type="ECO:0000259" key="1">
    <source>
        <dbReference type="PROSITE" id="PS51352"/>
    </source>
</evidence>
<dbReference type="SUPFAM" id="SSF52833">
    <property type="entry name" value="Thioredoxin-like"/>
    <property type="match status" value="1"/>
</dbReference>
<dbReference type="GO" id="GO:0016491">
    <property type="term" value="F:oxidoreductase activity"/>
    <property type="evidence" value="ECO:0007669"/>
    <property type="project" value="InterPro"/>
</dbReference>